<protein>
    <recommendedName>
        <fullName evidence="3">Addiction module antitoxin RelB</fullName>
    </recommendedName>
</protein>
<reference evidence="1 2" key="1">
    <citation type="journal article" date="2007" name="Int. J. Syst. Evol. Microbiol.">
        <title>Description of Pelomonas aquatica sp. nov. and Pelomonas puraquae sp. nov., isolated from industrial and haemodialysis water.</title>
        <authorList>
            <person name="Gomila M."/>
            <person name="Bowien B."/>
            <person name="Falsen E."/>
            <person name="Moore E.R."/>
            <person name="Lalucat J."/>
        </authorList>
    </citation>
    <scope>NUCLEOTIDE SEQUENCE [LARGE SCALE GENOMIC DNA]</scope>
    <source>
        <strain evidence="1 2">CCUG 52769</strain>
    </source>
</reference>
<dbReference type="OrthoDB" id="5570854at2"/>
<evidence type="ECO:0008006" key="3">
    <source>
        <dbReference type="Google" id="ProtNLM"/>
    </source>
</evidence>
<sequence length="74" mass="8372">MSIPIEVLEAELLSLPQADRSRLVDKLLVSLGHDPAWEETWGVEADRREARLAQDPQQWVDGQQALAQARARLK</sequence>
<dbReference type="EMBL" id="NISI01000001">
    <property type="protein sequence ID" value="OWR05219.1"/>
    <property type="molecule type" value="Genomic_DNA"/>
</dbReference>
<dbReference type="Pfam" id="PF09720">
    <property type="entry name" value="Unstab_antitox"/>
    <property type="match status" value="1"/>
</dbReference>
<dbReference type="Proteomes" id="UP000197446">
    <property type="component" value="Unassembled WGS sequence"/>
</dbReference>
<evidence type="ECO:0000313" key="2">
    <source>
        <dbReference type="Proteomes" id="UP000197446"/>
    </source>
</evidence>
<organism evidence="1 2">
    <name type="scientific">Roseateles puraquae</name>
    <dbReference type="NCBI Taxonomy" id="431059"/>
    <lineage>
        <taxon>Bacteria</taxon>
        <taxon>Pseudomonadati</taxon>
        <taxon>Pseudomonadota</taxon>
        <taxon>Betaproteobacteria</taxon>
        <taxon>Burkholderiales</taxon>
        <taxon>Sphaerotilaceae</taxon>
        <taxon>Roseateles</taxon>
    </lineage>
</organism>
<dbReference type="InterPro" id="IPR013406">
    <property type="entry name" value="CHP02574_addiction_mod"/>
</dbReference>
<accession>A0A254NB62</accession>
<dbReference type="AlphaFoldDB" id="A0A254NB62"/>
<evidence type="ECO:0000313" key="1">
    <source>
        <dbReference type="EMBL" id="OWR05219.1"/>
    </source>
</evidence>
<proteinExistence type="predicted"/>
<gene>
    <name evidence="1" type="ORF">CDO81_01720</name>
</gene>
<dbReference type="RefSeq" id="WP_088481429.1">
    <property type="nucleotide sequence ID" value="NZ_JBCNLH010000006.1"/>
</dbReference>
<keyword evidence="2" id="KW-1185">Reference proteome</keyword>
<name>A0A254NB62_9BURK</name>
<comment type="caution">
    <text evidence="1">The sequence shown here is derived from an EMBL/GenBank/DDBJ whole genome shotgun (WGS) entry which is preliminary data.</text>
</comment>